<dbReference type="Gene3D" id="1.25.40.10">
    <property type="entry name" value="Tetratricopeptide repeat domain"/>
    <property type="match status" value="2"/>
</dbReference>
<dbReference type="RefSeq" id="XP_006676823.1">
    <property type="nucleotide sequence ID" value="XM_006676760.1"/>
</dbReference>
<dbReference type="SMART" id="SM00028">
    <property type="entry name" value="TPR"/>
    <property type="match status" value="5"/>
</dbReference>
<evidence type="ECO:0000313" key="6">
    <source>
        <dbReference type="Proteomes" id="UP000007241"/>
    </source>
</evidence>
<dbReference type="InParanoid" id="F4NWQ3"/>
<organism evidence="5 6">
    <name type="scientific">Batrachochytrium dendrobatidis (strain JAM81 / FGSC 10211)</name>
    <name type="common">Frog chytrid fungus</name>
    <dbReference type="NCBI Taxonomy" id="684364"/>
    <lineage>
        <taxon>Eukaryota</taxon>
        <taxon>Fungi</taxon>
        <taxon>Fungi incertae sedis</taxon>
        <taxon>Chytridiomycota</taxon>
        <taxon>Chytridiomycota incertae sedis</taxon>
        <taxon>Chytridiomycetes</taxon>
        <taxon>Rhizophydiales</taxon>
        <taxon>Rhizophydiales incertae sedis</taxon>
        <taxon>Batrachochytrium</taxon>
    </lineage>
</organism>
<dbReference type="SUPFAM" id="SSF49562">
    <property type="entry name" value="C2 domain (Calcium/lipid-binding domain, CaLB)"/>
    <property type="match status" value="1"/>
</dbReference>
<dbReference type="GO" id="GO:0003341">
    <property type="term" value="P:cilium movement"/>
    <property type="evidence" value="ECO:0000318"/>
    <property type="project" value="GO_Central"/>
</dbReference>
<evidence type="ECO:0000256" key="3">
    <source>
        <dbReference type="PROSITE-ProRule" id="PRU00339"/>
    </source>
</evidence>
<dbReference type="HOGENOM" id="CLU_009208_0_0_1"/>
<dbReference type="InterPro" id="IPR011990">
    <property type="entry name" value="TPR-like_helical_dom_sf"/>
</dbReference>
<dbReference type="OMA" id="CESAMAR"/>
<dbReference type="PROSITE" id="PS50005">
    <property type="entry name" value="TPR"/>
    <property type="match status" value="2"/>
</dbReference>
<accession>F4NWQ3</accession>
<dbReference type="InterPro" id="IPR052628">
    <property type="entry name" value="CFAP70"/>
</dbReference>
<reference evidence="5 6" key="1">
    <citation type="submission" date="2009-12" db="EMBL/GenBank/DDBJ databases">
        <title>The draft genome of Batrachochytrium dendrobatidis.</title>
        <authorList>
            <consortium name="US DOE Joint Genome Institute (JGI-PGF)"/>
            <person name="Kuo A."/>
            <person name="Salamov A."/>
            <person name="Schmutz J."/>
            <person name="Lucas S."/>
            <person name="Pitluck S."/>
            <person name="Rosenblum E."/>
            <person name="Stajich J."/>
            <person name="Eisen M."/>
            <person name="Grigoriev I.V."/>
        </authorList>
    </citation>
    <scope>NUCLEOTIDE SEQUENCE [LARGE SCALE GENOMIC DNA]</scope>
    <source>
        <strain evidence="6">JAM81 / FGSC 10211</strain>
    </source>
</reference>
<evidence type="ECO:0000256" key="1">
    <source>
        <dbReference type="ARBA" id="ARBA00022737"/>
    </source>
</evidence>
<keyword evidence="2 3" id="KW-0802">TPR repeat</keyword>
<dbReference type="GO" id="GO:0060271">
    <property type="term" value="P:cilium assembly"/>
    <property type="evidence" value="ECO:0000318"/>
    <property type="project" value="GO_Central"/>
</dbReference>
<evidence type="ECO:0000256" key="2">
    <source>
        <dbReference type="ARBA" id="ARBA00022803"/>
    </source>
</evidence>
<dbReference type="GeneID" id="18240462"/>
<dbReference type="GO" id="GO:0031514">
    <property type="term" value="C:motile cilium"/>
    <property type="evidence" value="ECO:0000318"/>
    <property type="project" value="GO_Central"/>
</dbReference>
<keyword evidence="6" id="KW-1185">Reference proteome</keyword>
<dbReference type="PANTHER" id="PTHR44314">
    <property type="entry name" value="CILIA- AND FLAGELLA-ASSOCIATED PROTEIN 70"/>
    <property type="match status" value="1"/>
</dbReference>
<dbReference type="PANTHER" id="PTHR44314:SF1">
    <property type="entry name" value="CILIA- AND FLAGELLA-ASSOCIATED PROTEIN 70"/>
    <property type="match status" value="1"/>
</dbReference>
<gene>
    <name evidence="5" type="ORF">BATDEDRAFT_34493</name>
</gene>
<keyword evidence="4" id="KW-0175">Coiled coil</keyword>
<dbReference type="Proteomes" id="UP000007241">
    <property type="component" value="Unassembled WGS sequence"/>
</dbReference>
<feature type="coiled-coil region" evidence="4">
    <location>
        <begin position="572"/>
        <end position="599"/>
    </location>
</feature>
<sequence>MASTQKKGTNPAFVGTASMNAETISSTVNSKLTAVKLSSSFAQKSINAGLADSKSAPFVASTTTTALLGNEEYQSHALQNLNIGAVSTAGTGQEASISESLVMTIRVVNGVNIRGAKGEHVNSFIRTQFADFDYKDTATIVDNGNPDYNLSYEHVFNVDETLIETFANKLITLTLIESLPKEKTALLGSAEVSLYKPFLQYYDRNIENDGVIPEAPLQFRKTVQIDYLNPKLLLTSPEASKLVSECTIEISLSRPLLTSYDISHGNFVKLRIDDVYPIPDEWTTKEGSEKDLNSSNIMLDVFSYTINLTLPSDQSKERVISISNGSLVLCEAPVVSDTNQITVEYLIPEFNISFFVDPIANVPRTVTLADIRKEHTAQATLASAAGVSSSQPLEEADSDPVEIKETKRVFWGQSSIVYLSPTVLEQIRKQATDKKPLEIEFIRTPMTKFTSVTDTLASKYRGRFPLDVVDTSDSSAQAASFNEIPAQFKGNKKLDQNNVYRNIGSAVSMEFMLSKPLIDKKKLQASTKSVSDFIPKRYIPEDLQFKKRSNQADEDYRTKINEIVHKLVDKYRDTLQKEVELQSEEMNDHESRSAESQQQRKKLFMYHLNKSGAYFSLKEQLKASVVQVIRERFLQKSPFLSVAEQQLFMSNVYVYLIDQMHVAINQIFSKREPKFVDPAMDRLADFHSLKEFADVAEFNGKYSISARYHLERVAKYEDTISAWFDYGCFMMRTNSLEKGEACFKEILSRNSKYVPALLVYGAICCAHEKLDEAHVYMTSAVKLEPKCILSNVFMGILLDILGDDAESEKYIAEAKLLHGLQHESVEDGPTPYLEAAIFATSVHLGDFSDRALSQELLLRGATVKPYLLLSQLKIQSGHYDKALEHLKEALALDSNNVTVWTELDEKKMAPIYIRLGTIYLHNAYLEVPVASEYPDALTNHLQFLKHREECVDVSLASIAKNMFLKACSTTPSSQSWHGAGKACFALKEYQETEDAFAVSENVVDVGVLGKVEANVLNNRDSEVWANIALLSLTLGRITEAHQAITQALYLGIKDADILKAVGVAFLREKQAMAAVECLRMALEGNPEDMGTRELFLQAMGESSKAYFTTAKDSNAIDISKSVYNLDTENCDYRTIPRKDSIGIVHNACII</sequence>
<dbReference type="Pfam" id="PF13181">
    <property type="entry name" value="TPR_8"/>
    <property type="match status" value="1"/>
</dbReference>
<dbReference type="InterPro" id="IPR035892">
    <property type="entry name" value="C2_domain_sf"/>
</dbReference>
<feature type="repeat" description="TPR" evidence="3">
    <location>
        <begin position="1055"/>
        <end position="1088"/>
    </location>
</feature>
<proteinExistence type="predicted"/>
<dbReference type="OrthoDB" id="10262375at2759"/>
<name>F4NWQ3_BATDJ</name>
<feature type="repeat" description="TPR" evidence="3">
    <location>
        <begin position="863"/>
        <end position="896"/>
    </location>
</feature>
<dbReference type="AlphaFoldDB" id="F4NWQ3"/>
<dbReference type="STRING" id="684364.F4NWQ3"/>
<protein>
    <recommendedName>
        <fullName evidence="7">C2 domain-containing protein</fullName>
    </recommendedName>
</protein>
<dbReference type="EMBL" id="GL882880">
    <property type="protein sequence ID" value="EGF82863.1"/>
    <property type="molecule type" value="Genomic_DNA"/>
</dbReference>
<evidence type="ECO:0000313" key="5">
    <source>
        <dbReference type="EMBL" id="EGF82863.1"/>
    </source>
</evidence>
<dbReference type="SUPFAM" id="SSF48452">
    <property type="entry name" value="TPR-like"/>
    <property type="match status" value="1"/>
</dbReference>
<dbReference type="Gene3D" id="2.60.40.150">
    <property type="entry name" value="C2 domain"/>
    <property type="match status" value="1"/>
</dbReference>
<dbReference type="InterPro" id="IPR019734">
    <property type="entry name" value="TPR_rpt"/>
</dbReference>
<evidence type="ECO:0008006" key="7">
    <source>
        <dbReference type="Google" id="ProtNLM"/>
    </source>
</evidence>
<keyword evidence="1" id="KW-0677">Repeat</keyword>
<evidence type="ECO:0000256" key="4">
    <source>
        <dbReference type="SAM" id="Coils"/>
    </source>
</evidence>